<keyword evidence="7" id="KW-1185">Reference proteome</keyword>
<dbReference type="Pfam" id="PF07804">
    <property type="entry name" value="HipA_C"/>
    <property type="match status" value="1"/>
</dbReference>
<feature type="domain" description="HipA N-terminal subdomain 1" evidence="5">
    <location>
        <begin position="10"/>
        <end position="109"/>
    </location>
</feature>
<dbReference type="Proteomes" id="UP001379235">
    <property type="component" value="Unassembled WGS sequence"/>
</dbReference>
<evidence type="ECO:0000256" key="3">
    <source>
        <dbReference type="ARBA" id="ARBA00022777"/>
    </source>
</evidence>
<dbReference type="InterPro" id="IPR017508">
    <property type="entry name" value="HipA_N1"/>
</dbReference>
<keyword evidence="2" id="KW-0808">Transferase</keyword>
<protein>
    <submittedName>
        <fullName evidence="6">Type II toxin-antitoxin system HipA family toxin</fullName>
    </submittedName>
</protein>
<organism evidence="6 7">
    <name type="scientific">Novosphingobium aquae</name>
    <dbReference type="NCBI Taxonomy" id="3133435"/>
    <lineage>
        <taxon>Bacteria</taxon>
        <taxon>Pseudomonadati</taxon>
        <taxon>Pseudomonadota</taxon>
        <taxon>Alphaproteobacteria</taxon>
        <taxon>Sphingomonadales</taxon>
        <taxon>Sphingomonadaceae</taxon>
        <taxon>Novosphingobium</taxon>
    </lineage>
</organism>
<dbReference type="RefSeq" id="WP_339969375.1">
    <property type="nucleotide sequence ID" value="NZ_JBBHJY010000010.1"/>
</dbReference>
<dbReference type="InterPro" id="IPR012893">
    <property type="entry name" value="HipA-like_C"/>
</dbReference>
<evidence type="ECO:0000256" key="2">
    <source>
        <dbReference type="ARBA" id="ARBA00022679"/>
    </source>
</evidence>
<evidence type="ECO:0000313" key="6">
    <source>
        <dbReference type="EMBL" id="MEJ6011802.1"/>
    </source>
</evidence>
<comment type="caution">
    <text evidence="6">The sequence shown here is derived from an EMBL/GenBank/DDBJ whole genome shotgun (WGS) entry which is preliminary data.</text>
</comment>
<sequence>MGRRKSHAPLKVLINNRLVGRLNKEATGAVNFQYDESWLEWPNAFAVSLSLPMRETAYSGEPVVAVFDNLLPDNPAVRKRVAERMGAQGSDYYSLLEAIGRDCVGAMQFLPEGQDEGGEPYVSGVPISDEEIERTLAALEVAPLGVDKEQEFRISIAGAQAKTALLWHNEQWMRTSGTTPTTHLLKPQLGEIPTAFGPINMADSVDNEHYCLTLMEAFGLDVAKTEIVTFGQRRVLVVERFDRRWRNAGQILRLPQEDCCQALGLPSAQKYQSHHGPSAVDILTLLQRSDEPLKDQAAFLKSLMLFWLMGATDGHAKNFSVFLKPEGRYGLTPFYDVLSAQLVFDKRQIPHNKYKLAMSAGKNRHYRILEIVGRHFVETAKEAGLGSTIIRNAIEEIIETAAKAPDLALARMPDDFETGIHESIVAAMPARLRLLASGLEYL</sequence>
<dbReference type="Pfam" id="PF13657">
    <property type="entry name" value="Couple_hipA"/>
    <property type="match status" value="1"/>
</dbReference>
<dbReference type="PANTHER" id="PTHR37419:SF1">
    <property type="entry name" value="SERINE_THREONINE-PROTEIN KINASE TOXIN HIPA"/>
    <property type="match status" value="1"/>
</dbReference>
<dbReference type="EMBL" id="JBBHJY010000010">
    <property type="protein sequence ID" value="MEJ6011802.1"/>
    <property type="molecule type" value="Genomic_DNA"/>
</dbReference>
<reference evidence="6 7" key="1">
    <citation type="submission" date="2024-03" db="EMBL/GenBank/DDBJ databases">
        <authorList>
            <person name="Jo J.-H."/>
        </authorList>
    </citation>
    <scope>NUCLEOTIDE SEQUENCE [LARGE SCALE GENOMIC DNA]</scope>
    <source>
        <strain evidence="6 7">AS3R-12</strain>
    </source>
</reference>
<evidence type="ECO:0000313" key="7">
    <source>
        <dbReference type="Proteomes" id="UP001379235"/>
    </source>
</evidence>
<evidence type="ECO:0000259" key="4">
    <source>
        <dbReference type="Pfam" id="PF07804"/>
    </source>
</evidence>
<accession>A0ABU8SCV3</accession>
<name>A0ABU8SCV3_9SPHN</name>
<gene>
    <name evidence="6" type="ORF">WG900_18000</name>
</gene>
<dbReference type="NCBIfam" id="TIGR03071">
    <property type="entry name" value="couple_hipA"/>
    <property type="match status" value="1"/>
</dbReference>
<comment type="similarity">
    <text evidence="1">Belongs to the HipA Ser/Thr kinase family.</text>
</comment>
<keyword evidence="3" id="KW-0418">Kinase</keyword>
<evidence type="ECO:0000256" key="1">
    <source>
        <dbReference type="ARBA" id="ARBA00010164"/>
    </source>
</evidence>
<evidence type="ECO:0000259" key="5">
    <source>
        <dbReference type="Pfam" id="PF13657"/>
    </source>
</evidence>
<proteinExistence type="inferred from homology"/>
<dbReference type="PANTHER" id="PTHR37419">
    <property type="entry name" value="SERINE/THREONINE-PROTEIN KINASE TOXIN HIPA"/>
    <property type="match status" value="1"/>
</dbReference>
<dbReference type="CDD" id="cd17808">
    <property type="entry name" value="HipA_Ec_like"/>
    <property type="match status" value="1"/>
</dbReference>
<dbReference type="InterPro" id="IPR052028">
    <property type="entry name" value="HipA_Ser/Thr_kinase"/>
</dbReference>
<feature type="domain" description="HipA-like C-terminal" evidence="4">
    <location>
        <begin position="154"/>
        <end position="403"/>
    </location>
</feature>